<name>A0A7W4W713_9GAMM</name>
<keyword evidence="6 18" id="KW-0269">Exonuclease</keyword>
<organism evidence="18 19">
    <name type="scientific">Litorivivens lipolytica</name>
    <dbReference type="NCBI Taxonomy" id="1524264"/>
    <lineage>
        <taxon>Bacteria</taxon>
        <taxon>Pseudomonadati</taxon>
        <taxon>Pseudomonadota</taxon>
        <taxon>Gammaproteobacteria</taxon>
        <taxon>Litorivivens</taxon>
    </lineage>
</organism>
<keyword evidence="1" id="KW-0540">Nuclease</keyword>
<evidence type="ECO:0000256" key="6">
    <source>
        <dbReference type="ARBA" id="ARBA00022839"/>
    </source>
</evidence>
<dbReference type="InterPro" id="IPR014016">
    <property type="entry name" value="UvrD-like_ATP-bd"/>
</dbReference>
<evidence type="ECO:0000256" key="7">
    <source>
        <dbReference type="ARBA" id="ARBA00022840"/>
    </source>
</evidence>
<evidence type="ECO:0000256" key="10">
    <source>
        <dbReference type="ARBA" id="ARBA00023235"/>
    </source>
</evidence>
<feature type="domain" description="UvrD-like helicase ATP-binding" evidence="16">
    <location>
        <begin position="5"/>
        <end position="482"/>
    </location>
</feature>
<feature type="domain" description="UvrD-like helicase C-terminal" evidence="17">
    <location>
        <begin position="483"/>
        <end position="755"/>
    </location>
</feature>
<evidence type="ECO:0000256" key="9">
    <source>
        <dbReference type="ARBA" id="ARBA00023204"/>
    </source>
</evidence>
<keyword evidence="10" id="KW-0413">Isomerase</keyword>
<dbReference type="EMBL" id="JACHWY010000003">
    <property type="protein sequence ID" value="MBB3048580.1"/>
    <property type="molecule type" value="Genomic_DNA"/>
</dbReference>
<dbReference type="Proteomes" id="UP000537130">
    <property type="component" value="Unassembled WGS sequence"/>
</dbReference>
<evidence type="ECO:0000313" key="19">
    <source>
        <dbReference type="Proteomes" id="UP000537130"/>
    </source>
</evidence>
<dbReference type="GO" id="GO:0003677">
    <property type="term" value="F:DNA binding"/>
    <property type="evidence" value="ECO:0007669"/>
    <property type="project" value="UniProtKB-KW"/>
</dbReference>
<dbReference type="InterPro" id="IPR000212">
    <property type="entry name" value="DNA_helicase_UvrD/REP"/>
</dbReference>
<evidence type="ECO:0000256" key="13">
    <source>
        <dbReference type="ARBA" id="ARBA00034923"/>
    </source>
</evidence>
<keyword evidence="2 15" id="KW-0547">Nucleotide-binding</keyword>
<evidence type="ECO:0000259" key="17">
    <source>
        <dbReference type="PROSITE" id="PS51217"/>
    </source>
</evidence>
<dbReference type="Pfam" id="PF00580">
    <property type="entry name" value="UvrD-helicase"/>
    <property type="match status" value="1"/>
</dbReference>
<dbReference type="GO" id="GO:0043138">
    <property type="term" value="F:3'-5' DNA helicase activity"/>
    <property type="evidence" value="ECO:0007669"/>
    <property type="project" value="UniProtKB-EC"/>
</dbReference>
<keyword evidence="5 15" id="KW-0347">Helicase</keyword>
<dbReference type="GO" id="GO:0000725">
    <property type="term" value="P:recombinational repair"/>
    <property type="evidence" value="ECO:0007669"/>
    <property type="project" value="TreeGrafter"/>
</dbReference>
<accession>A0A7W4W713</accession>
<keyword evidence="3" id="KW-0227">DNA damage</keyword>
<dbReference type="PANTHER" id="PTHR11070">
    <property type="entry name" value="UVRD / RECB / PCRA DNA HELICASE FAMILY MEMBER"/>
    <property type="match status" value="1"/>
</dbReference>
<evidence type="ECO:0000256" key="14">
    <source>
        <dbReference type="ARBA" id="ARBA00048988"/>
    </source>
</evidence>
<dbReference type="EC" id="5.6.2.4" evidence="12"/>
<dbReference type="PROSITE" id="PS51198">
    <property type="entry name" value="UVRD_HELICASE_ATP_BIND"/>
    <property type="match status" value="1"/>
</dbReference>
<dbReference type="AlphaFoldDB" id="A0A7W4W713"/>
<dbReference type="Pfam" id="PF13361">
    <property type="entry name" value="UvrD_C"/>
    <property type="match status" value="2"/>
</dbReference>
<comment type="catalytic activity">
    <reaction evidence="14">
        <text>ATP + H2O = ADP + phosphate + H(+)</text>
        <dbReference type="Rhea" id="RHEA:13065"/>
        <dbReference type="ChEBI" id="CHEBI:15377"/>
        <dbReference type="ChEBI" id="CHEBI:15378"/>
        <dbReference type="ChEBI" id="CHEBI:30616"/>
        <dbReference type="ChEBI" id="CHEBI:43474"/>
        <dbReference type="ChEBI" id="CHEBI:456216"/>
        <dbReference type="EC" id="5.6.2.4"/>
    </reaction>
</comment>
<evidence type="ECO:0000313" key="18">
    <source>
        <dbReference type="EMBL" id="MBB3048580.1"/>
    </source>
</evidence>
<dbReference type="InterPro" id="IPR014017">
    <property type="entry name" value="DNA_helicase_UvrD-like_C"/>
</dbReference>
<protein>
    <recommendedName>
        <fullName evidence="12">DNA 3'-5' helicase</fullName>
        <ecNumber evidence="12">5.6.2.4</ecNumber>
    </recommendedName>
    <alternativeName>
        <fullName evidence="13">DNA 3'-5' helicase II</fullName>
    </alternativeName>
</protein>
<evidence type="ECO:0000256" key="8">
    <source>
        <dbReference type="ARBA" id="ARBA00023125"/>
    </source>
</evidence>
<dbReference type="RefSeq" id="WP_183411361.1">
    <property type="nucleotide sequence ID" value="NZ_JACHWY010000003.1"/>
</dbReference>
<evidence type="ECO:0000256" key="4">
    <source>
        <dbReference type="ARBA" id="ARBA00022801"/>
    </source>
</evidence>
<keyword evidence="8" id="KW-0238">DNA-binding</keyword>
<dbReference type="SUPFAM" id="SSF52540">
    <property type="entry name" value="P-loop containing nucleoside triphosphate hydrolases"/>
    <property type="match status" value="1"/>
</dbReference>
<keyword evidence="7 15" id="KW-0067">ATP-binding</keyword>
<evidence type="ECO:0000259" key="16">
    <source>
        <dbReference type="PROSITE" id="PS51198"/>
    </source>
</evidence>
<dbReference type="InterPro" id="IPR027417">
    <property type="entry name" value="P-loop_NTPase"/>
</dbReference>
<dbReference type="GO" id="GO:0004527">
    <property type="term" value="F:exonuclease activity"/>
    <property type="evidence" value="ECO:0007669"/>
    <property type="project" value="UniProtKB-KW"/>
</dbReference>
<evidence type="ECO:0000256" key="15">
    <source>
        <dbReference type="PROSITE-ProRule" id="PRU00560"/>
    </source>
</evidence>
<sequence length="1090" mass="121449">MTELRIPDQPHRDQAIDPSASVLLRAPAGSGKTGVLLLRFLNCLLTVEQPEAVVAITFTRKAAAEIRERIVHALHLADTQAGGYEGQLAELAARVRERDQALGWQLLQNPSRLRISTFDSFCARIARRLPLLSGLGQIATTDDPDALYREAIFSLFSRLEDGDNALSQALGNVLDYANNRLEQLLPLLSNLLAKRDQWVEGIMADRLDAMEAALADAVMDEYQSIATTLADCDLQTVIQAVCEHSAIEESLSWAADLRHLSEPAPENLEAHAQLASLLLTNSGTLRKNVDKRSGFAPKQAATETLKHWLKTANDSPQLETLTVNLNRLAGLPSPQLPEASRALIGDLVLVLKNLLAELHVVFNDRGVLDFPEVAFRAIGALQPLPDTAGVYGDALLQEDRIQHMLVDEMQDTSVNQIVLLQYLMQGWEPGDGRSLFLCGDLQQSIYLFRGALVGEFERLLEMGHFNGHPLRQLQLEANFRSAPALVNWVNRAFESVFGGGYTPAIAQRADEGRVAVHPLIGDRLNARPAEAEQIVTLVQQAEAENPEGSIAILVRSRSHLQAIVPALKAAGIAFAGQDIDKLASQPAVADYLGLLRAWWHRADRASWMALLRAPFVGLSWDDCWVLANAAPDLSLSDLVLHFEQYRERFVGDFALSNDGLSRVQWLSTVWFEIASQARSVDCRWAIPALWHSLGGPACVDEVERRNIERVHGLLVAHAPAGILNDWQEFSRALDKLYAEPAPARLEIMTIHKSKGLEFDTVILPGLGESASNSDAPLFHWRRLNDELVIAPRAPRRGDAEAECFYDYLKAQQKRDSERELDRLLYVALTRARRQLHLLGVAKPDAKDELRPASGSMLARLWPRVSYLFDGAEPLPEVVADNTLQVPRAPRLSAPPRIVLHRQWQGPQESETPIDRLARQERQAVLEANIEERCVGLVYHELMRRLAARGESAEQLFRAVPTRLRHYCHPEAGLEQSAAHVCELVENTLSCEQGRWILKHYATSGAEQALRRQLGDRWQKLIVDRFFVDGDTCWIIDYKTARGSGEAFLASQRERYGEKMQTYRETLAEALSVEKVRAGLYLPACQALVEC</sequence>
<reference evidence="18 19" key="1">
    <citation type="submission" date="2020-08" db="EMBL/GenBank/DDBJ databases">
        <title>Genomic Encyclopedia of Type Strains, Phase III (KMG-III): the genomes of soil and plant-associated and newly described type strains.</title>
        <authorList>
            <person name="Whitman W."/>
        </authorList>
    </citation>
    <scope>NUCLEOTIDE SEQUENCE [LARGE SCALE GENOMIC DNA]</scope>
    <source>
        <strain evidence="18 19">CECT 8654</strain>
    </source>
</reference>
<proteinExistence type="predicted"/>
<evidence type="ECO:0000256" key="5">
    <source>
        <dbReference type="ARBA" id="ARBA00022806"/>
    </source>
</evidence>
<dbReference type="GO" id="GO:0005524">
    <property type="term" value="F:ATP binding"/>
    <property type="evidence" value="ECO:0007669"/>
    <property type="project" value="UniProtKB-UniRule"/>
</dbReference>
<evidence type="ECO:0000256" key="3">
    <source>
        <dbReference type="ARBA" id="ARBA00022763"/>
    </source>
</evidence>
<dbReference type="PROSITE" id="PS51217">
    <property type="entry name" value="UVRD_HELICASE_CTER"/>
    <property type="match status" value="1"/>
</dbReference>
<keyword evidence="9" id="KW-0234">DNA repair</keyword>
<gene>
    <name evidence="18" type="ORF">FHR99_002854</name>
</gene>
<dbReference type="Gene3D" id="3.40.50.300">
    <property type="entry name" value="P-loop containing nucleotide triphosphate hydrolases"/>
    <property type="match status" value="4"/>
</dbReference>
<dbReference type="PANTHER" id="PTHR11070:SF2">
    <property type="entry name" value="ATP-DEPENDENT DNA HELICASE SRS2"/>
    <property type="match status" value="1"/>
</dbReference>
<evidence type="ECO:0000256" key="11">
    <source>
        <dbReference type="ARBA" id="ARBA00034617"/>
    </source>
</evidence>
<evidence type="ECO:0000256" key="12">
    <source>
        <dbReference type="ARBA" id="ARBA00034808"/>
    </source>
</evidence>
<keyword evidence="19" id="KW-1185">Reference proteome</keyword>
<evidence type="ECO:0000256" key="2">
    <source>
        <dbReference type="ARBA" id="ARBA00022741"/>
    </source>
</evidence>
<keyword evidence="4 15" id="KW-0378">Hydrolase</keyword>
<dbReference type="InterPro" id="IPR011604">
    <property type="entry name" value="PDDEXK-like_dom_sf"/>
</dbReference>
<dbReference type="Gene3D" id="3.90.320.10">
    <property type="match status" value="1"/>
</dbReference>
<feature type="binding site" evidence="15">
    <location>
        <begin position="26"/>
        <end position="33"/>
    </location>
    <ligand>
        <name>ATP</name>
        <dbReference type="ChEBI" id="CHEBI:30616"/>
    </ligand>
</feature>
<comment type="caution">
    <text evidence="18">The sequence shown here is derived from an EMBL/GenBank/DDBJ whole genome shotgun (WGS) entry which is preliminary data.</text>
</comment>
<dbReference type="GO" id="GO:0033202">
    <property type="term" value="C:DNA helicase complex"/>
    <property type="evidence" value="ECO:0007669"/>
    <property type="project" value="TreeGrafter"/>
</dbReference>
<evidence type="ECO:0000256" key="1">
    <source>
        <dbReference type="ARBA" id="ARBA00022722"/>
    </source>
</evidence>
<dbReference type="GO" id="GO:0005829">
    <property type="term" value="C:cytosol"/>
    <property type="evidence" value="ECO:0007669"/>
    <property type="project" value="TreeGrafter"/>
</dbReference>
<comment type="catalytic activity">
    <reaction evidence="11">
        <text>Couples ATP hydrolysis with the unwinding of duplex DNA by translocating in the 3'-5' direction.</text>
        <dbReference type="EC" id="5.6.2.4"/>
    </reaction>
</comment>